<keyword evidence="2" id="KW-0812">Transmembrane</keyword>
<feature type="compositionally biased region" description="Low complexity" evidence="1">
    <location>
        <begin position="191"/>
        <end position="238"/>
    </location>
</feature>
<name>A0A1V6MZJ5_9ACTN</name>
<evidence type="ECO:0000256" key="2">
    <source>
        <dbReference type="SAM" id="Phobius"/>
    </source>
</evidence>
<protein>
    <submittedName>
        <fullName evidence="3">Uncharacterized protein</fullName>
    </submittedName>
</protein>
<keyword evidence="2" id="KW-0472">Membrane</keyword>
<feature type="transmembrane region" description="Helical" evidence="2">
    <location>
        <begin position="82"/>
        <end position="104"/>
    </location>
</feature>
<gene>
    <name evidence="3" type="ORF">BM536_000120</name>
</gene>
<reference evidence="4" key="1">
    <citation type="submission" date="2016-11" db="EMBL/GenBank/DDBJ databases">
        <authorList>
            <person name="Schniete J.K."/>
            <person name="Salih T."/>
            <person name="Algora Gallardo L."/>
            <person name="Martinez Fernandez S."/>
            <person name="Herron P.R."/>
        </authorList>
    </citation>
    <scope>NUCLEOTIDE SEQUENCE [LARGE SCALE GENOMIC DNA]</scope>
    <source>
        <strain evidence="4">DSM 41896</strain>
    </source>
</reference>
<keyword evidence="2" id="KW-1133">Transmembrane helix</keyword>
<comment type="caution">
    <text evidence="3">The sequence shown here is derived from an EMBL/GenBank/DDBJ whole genome shotgun (WGS) entry which is preliminary data.</text>
</comment>
<dbReference type="Proteomes" id="UP000184286">
    <property type="component" value="Unassembled WGS sequence"/>
</dbReference>
<feature type="region of interest" description="Disordered" evidence="1">
    <location>
        <begin position="25"/>
        <end position="77"/>
    </location>
</feature>
<evidence type="ECO:0000313" key="3">
    <source>
        <dbReference type="EMBL" id="OQD57861.1"/>
    </source>
</evidence>
<dbReference type="AlphaFoldDB" id="A0A1V6MZJ5"/>
<reference evidence="3 4" key="2">
    <citation type="submission" date="2017-02" db="EMBL/GenBank/DDBJ databases">
        <title>Draft genome sequence of Streptomyces phaeoluteigriseus type strain DSM41896.</title>
        <authorList>
            <person name="Salih T.S."/>
            <person name="Algora Gallardo L."/>
            <person name="Melo Santos T."/>
            <person name="Filgueira Martinez S."/>
            <person name="Herron P.R."/>
        </authorList>
    </citation>
    <scope>NUCLEOTIDE SEQUENCE [LARGE SCALE GENOMIC DNA]</scope>
    <source>
        <strain evidence="3 4">DSM 41896</strain>
    </source>
</reference>
<sequence length="238" mass="23919">MDYCIPCNRTLNGAVTCPECGAYDPDVAQSSDRRDGTPDVDAAMPEARFGGGPNSSGSPLPGSPTPSQDLPADDRPARLRKYAVRSLAAAAFTLLGGLATAWVLSQPTAPRAASIPAPPSLEDPGGRVTDSPAAPASPERVTTHPARKGVRDLDGGGIRRPLPTATRSKSPVSRPPVATTSTPPPGKAKPTPRTSSSRPTSPSRTATPSATPSASPSGGVSASPSVSGSPSGRGEAGD</sequence>
<feature type="region of interest" description="Disordered" evidence="1">
    <location>
        <begin position="108"/>
        <end position="238"/>
    </location>
</feature>
<dbReference type="STRING" id="114686.BM536_000120"/>
<evidence type="ECO:0000313" key="4">
    <source>
        <dbReference type="Proteomes" id="UP000184286"/>
    </source>
</evidence>
<dbReference type="EMBL" id="MPOH02000001">
    <property type="protein sequence ID" value="OQD57861.1"/>
    <property type="molecule type" value="Genomic_DNA"/>
</dbReference>
<accession>A0A1V6MZJ5</accession>
<evidence type="ECO:0000256" key="1">
    <source>
        <dbReference type="SAM" id="MobiDB-lite"/>
    </source>
</evidence>
<proteinExistence type="predicted"/>
<organism evidence="3 4">
    <name type="scientific">Streptomyces phaeoluteigriseus</name>
    <dbReference type="NCBI Taxonomy" id="114686"/>
    <lineage>
        <taxon>Bacteria</taxon>
        <taxon>Bacillati</taxon>
        <taxon>Actinomycetota</taxon>
        <taxon>Actinomycetes</taxon>
        <taxon>Kitasatosporales</taxon>
        <taxon>Streptomycetaceae</taxon>
        <taxon>Streptomyces</taxon>
        <taxon>Streptomyces aurantiacus group</taxon>
    </lineage>
</organism>